<dbReference type="PANTHER" id="PTHR36456">
    <property type="entry name" value="UPF0232 PROTEIN SCO3875"/>
    <property type="match status" value="1"/>
</dbReference>
<evidence type="ECO:0000313" key="1">
    <source>
        <dbReference type="EMBL" id="SVA24372.1"/>
    </source>
</evidence>
<sequence length="91" mass="10406">MRSLKQALNDFVKRADIDKPIAQGSALSMWDEIVGPKVRKNTEATTIESGVLTVKATNAVWRQELQLKKRKMIEKLNKKIGKKIVKDIRFL</sequence>
<dbReference type="PANTHER" id="PTHR36456:SF1">
    <property type="entry name" value="UPF0232 PROTEIN SCO3875"/>
    <property type="match status" value="1"/>
</dbReference>
<dbReference type="EMBL" id="UINC01005918">
    <property type="protein sequence ID" value="SVA24372.1"/>
    <property type="molecule type" value="Genomic_DNA"/>
</dbReference>
<dbReference type="InterPro" id="IPR007922">
    <property type="entry name" value="DciA-like"/>
</dbReference>
<protein>
    <recommendedName>
        <fullName evidence="2">DUF721 domain-containing protein</fullName>
    </recommendedName>
</protein>
<evidence type="ECO:0008006" key="2">
    <source>
        <dbReference type="Google" id="ProtNLM"/>
    </source>
</evidence>
<proteinExistence type="predicted"/>
<accession>A0A381U829</accession>
<organism evidence="1">
    <name type="scientific">marine metagenome</name>
    <dbReference type="NCBI Taxonomy" id="408172"/>
    <lineage>
        <taxon>unclassified sequences</taxon>
        <taxon>metagenomes</taxon>
        <taxon>ecological metagenomes</taxon>
    </lineage>
</organism>
<name>A0A381U829_9ZZZZ</name>
<dbReference type="Pfam" id="PF05258">
    <property type="entry name" value="DciA"/>
    <property type="match status" value="1"/>
</dbReference>
<gene>
    <name evidence="1" type="ORF">METZ01_LOCUS77226</name>
</gene>
<dbReference type="AlphaFoldDB" id="A0A381U829"/>
<reference evidence="1" key="1">
    <citation type="submission" date="2018-05" db="EMBL/GenBank/DDBJ databases">
        <authorList>
            <person name="Lanie J.A."/>
            <person name="Ng W.-L."/>
            <person name="Kazmierczak K.M."/>
            <person name="Andrzejewski T.M."/>
            <person name="Davidsen T.M."/>
            <person name="Wayne K.J."/>
            <person name="Tettelin H."/>
            <person name="Glass J.I."/>
            <person name="Rusch D."/>
            <person name="Podicherti R."/>
            <person name="Tsui H.-C.T."/>
            <person name="Winkler M.E."/>
        </authorList>
    </citation>
    <scope>NUCLEOTIDE SEQUENCE</scope>
</reference>